<feature type="region of interest" description="Disordered" evidence="1">
    <location>
        <begin position="1"/>
        <end position="29"/>
    </location>
</feature>
<comment type="caution">
    <text evidence="2">The sequence shown here is derived from an EMBL/GenBank/DDBJ whole genome shotgun (WGS) entry which is preliminary data.</text>
</comment>
<name>A0A9W6ERZ6_ASPTU</name>
<reference evidence="2" key="1">
    <citation type="submission" date="2022-07" db="EMBL/GenBank/DDBJ databases">
        <title>Taxonomy of Aspergillus series Nigri: significant species reduction supported by multi-species coalescent approaches.</title>
        <authorList>
            <person name="Bian C."/>
            <person name="Kusuya Y."/>
            <person name="Sklenar F."/>
            <person name="D'hooge E."/>
            <person name="Yaguchi T."/>
            <person name="Takahashi H."/>
            <person name="Hubka V."/>
        </authorList>
    </citation>
    <scope>NUCLEOTIDE SEQUENCE</scope>
    <source>
        <strain evidence="2">IFM 56815</strain>
    </source>
</reference>
<dbReference type="Proteomes" id="UP001144157">
    <property type="component" value="Unassembled WGS sequence"/>
</dbReference>
<gene>
    <name evidence="2" type="ORF">AtubIFM56815_005722</name>
</gene>
<evidence type="ECO:0000256" key="1">
    <source>
        <dbReference type="SAM" id="MobiDB-lite"/>
    </source>
</evidence>
<feature type="non-terminal residue" evidence="2">
    <location>
        <position position="1"/>
    </location>
</feature>
<sequence length="157" mass="17708">MACSRLRNGQQPPKCVDASPGTPGPTEEQLDVHYKRSRPCDLARVLGDVMESNYSFYTPWTQTYHGLKNIRIDPATRAEILVAEFFVNTVKNARMEYKVPIVIGWSQMPYLMKFPDRPLKTIFIALGTHTILPHADARKIIQGLVHAMKEGVVDGLI</sequence>
<evidence type="ECO:0000313" key="2">
    <source>
        <dbReference type="EMBL" id="GLA90164.1"/>
    </source>
</evidence>
<proteinExistence type="predicted"/>
<evidence type="ECO:0000313" key="3">
    <source>
        <dbReference type="Proteomes" id="UP001144157"/>
    </source>
</evidence>
<protein>
    <submittedName>
        <fullName evidence="2">Uncharacterized protein</fullName>
    </submittedName>
</protein>
<accession>A0A9W6ERZ6</accession>
<dbReference type="EMBL" id="BRPE01000022">
    <property type="protein sequence ID" value="GLA90164.1"/>
    <property type="molecule type" value="Genomic_DNA"/>
</dbReference>
<dbReference type="AlphaFoldDB" id="A0A9W6ERZ6"/>
<organism evidence="2 3">
    <name type="scientific">Aspergillus tubingensis</name>
    <dbReference type="NCBI Taxonomy" id="5068"/>
    <lineage>
        <taxon>Eukaryota</taxon>
        <taxon>Fungi</taxon>
        <taxon>Dikarya</taxon>
        <taxon>Ascomycota</taxon>
        <taxon>Pezizomycotina</taxon>
        <taxon>Eurotiomycetes</taxon>
        <taxon>Eurotiomycetidae</taxon>
        <taxon>Eurotiales</taxon>
        <taxon>Aspergillaceae</taxon>
        <taxon>Aspergillus</taxon>
        <taxon>Aspergillus subgen. Circumdati</taxon>
    </lineage>
</organism>